<evidence type="ECO:0000313" key="2">
    <source>
        <dbReference type="EMBL" id="KPW70937.1"/>
    </source>
</evidence>
<name>A0A0P9L014_PSECA</name>
<feature type="region of interest" description="Disordered" evidence="1">
    <location>
        <begin position="1"/>
        <end position="29"/>
    </location>
</feature>
<feature type="compositionally biased region" description="Basic and acidic residues" evidence="1">
    <location>
        <begin position="1"/>
        <end position="18"/>
    </location>
</feature>
<dbReference type="PATRIC" id="fig|86840.3.peg.3588"/>
<gene>
    <name evidence="2" type="ORF">ALO81_02551</name>
    <name evidence="3" type="ORF">ALQ64_04094</name>
</gene>
<dbReference type="EMBL" id="LJPX01000371">
    <property type="protein sequence ID" value="KPW70937.1"/>
    <property type="molecule type" value="Genomic_DNA"/>
</dbReference>
<proteinExistence type="predicted"/>
<dbReference type="EMBL" id="RBOW01000271">
    <property type="protein sequence ID" value="RMN36398.1"/>
    <property type="molecule type" value="Genomic_DNA"/>
</dbReference>
<comment type="caution">
    <text evidence="2">The sequence shown here is derived from an EMBL/GenBank/DDBJ whole genome shotgun (WGS) entry which is preliminary data.</text>
</comment>
<evidence type="ECO:0000256" key="1">
    <source>
        <dbReference type="SAM" id="MobiDB-lite"/>
    </source>
</evidence>
<evidence type="ECO:0000313" key="3">
    <source>
        <dbReference type="EMBL" id="RMN36398.1"/>
    </source>
</evidence>
<reference evidence="3 5" key="2">
    <citation type="submission" date="2018-08" db="EMBL/GenBank/DDBJ databases">
        <title>Recombination of ecologically and evolutionarily significant loci maintains genetic cohesion in the Pseudomonas syringae species complex.</title>
        <authorList>
            <person name="Dillon M."/>
            <person name="Thakur S."/>
            <person name="Almeida R.N.D."/>
            <person name="Weir B.S."/>
            <person name="Guttman D.S."/>
        </authorList>
    </citation>
    <scope>NUCLEOTIDE SEQUENCE [LARGE SCALE GENOMIC DNA]</scope>
    <source>
        <strain evidence="3 5">ICMP 2821</strain>
    </source>
</reference>
<dbReference type="AlphaFoldDB" id="A0A0P9L014"/>
<evidence type="ECO:0000313" key="4">
    <source>
        <dbReference type="Proteomes" id="UP000050564"/>
    </source>
</evidence>
<reference evidence="2 4" key="1">
    <citation type="submission" date="2015-09" db="EMBL/GenBank/DDBJ databases">
        <title>Genome announcement of multiple Pseudomonas syringae strains.</title>
        <authorList>
            <person name="Thakur S."/>
            <person name="Wang P.W."/>
            <person name="Gong Y."/>
            <person name="Weir B.S."/>
            <person name="Guttman D.S."/>
        </authorList>
    </citation>
    <scope>NUCLEOTIDE SEQUENCE [LARGE SCALE GENOMIC DNA]</scope>
    <source>
        <strain evidence="2 4">ICMP2823</strain>
    </source>
</reference>
<evidence type="ECO:0000313" key="5">
    <source>
        <dbReference type="Proteomes" id="UP000281372"/>
    </source>
</evidence>
<organism evidence="2 4">
    <name type="scientific">Pseudomonas cannabina</name>
    <dbReference type="NCBI Taxonomy" id="86840"/>
    <lineage>
        <taxon>Bacteria</taxon>
        <taxon>Pseudomonadati</taxon>
        <taxon>Pseudomonadota</taxon>
        <taxon>Gammaproteobacteria</taxon>
        <taxon>Pseudomonadales</taxon>
        <taxon>Pseudomonadaceae</taxon>
        <taxon>Pseudomonas</taxon>
    </lineage>
</organism>
<dbReference type="Proteomes" id="UP000281372">
    <property type="component" value="Unassembled WGS sequence"/>
</dbReference>
<dbReference type="RefSeq" id="WP_055000481.1">
    <property type="nucleotide sequence ID" value="NZ_FNKU01000001.1"/>
</dbReference>
<protein>
    <submittedName>
        <fullName evidence="2">Uncharacterized protein</fullName>
    </submittedName>
</protein>
<accession>A0A0P9L014</accession>
<sequence>MEKNHSKDVVARTSEKSKPTASDAVREAPMQESTYRKMTSLHIPSDISDTLKPPVLPDNDGNIISYEEAHLGVVVHIPGSIKMCCGDEIRFYWGKNLSTTTLFHRVGENSVIRVLCISYDLVSYILYGQVDVYYELYRDQRLIGTSPVLKVNIEHAMPANSKARQRQRFIDNGLADK</sequence>
<dbReference type="Proteomes" id="UP000050564">
    <property type="component" value="Unassembled WGS sequence"/>
</dbReference>